<evidence type="ECO:0000256" key="2">
    <source>
        <dbReference type="ARBA" id="ARBA00004906"/>
    </source>
</evidence>
<evidence type="ECO:0000256" key="5">
    <source>
        <dbReference type="ARBA" id="ARBA00022737"/>
    </source>
</evidence>
<evidence type="ECO:0000313" key="11">
    <source>
        <dbReference type="RefSeq" id="XP_021838942.2"/>
    </source>
</evidence>
<sequence>MGSDVSEVQEKQKPALVIKVHISMCKQLLGLVDRISRLIPDIEAAQPRCSLGLQALSQLHTAIAKARELVQNCCTSSKLYLAITGETVKSRFEKVKNLMEQNLSQLQNMVPVDLKLEMTGILSGLRGKKFSVDSCEELAGKALRAILQLDVSPIDSVGNSEIEQLQFAASMLHITSPKDLLIEKRCLKNLLNDVKEGGSTKRKTLKYLYHLLRTHDKLILQGQKRNFSTQQRDVAYLLSVKSDSESTITQSAGFSSRASHAGFLHGPDPPEGFKCPISSRLMHDPVMICSGETYERECIQKWFDDGHDTCQKTGMKLFDLSITPNTHLREKILNWCAEYGNEISDPSIVTSVYDSLETSSNSIRSTSSSMKDINLRIDTSNLSMVSLDSSYTNMSSHGKVENSFSSIKELSGVVESHRFQHYPSIDDIRKQFLSNVRELAWELQCTAIQDVYTYLIYYNPSCAFVSSENFLDPLILFLEDALDKLDREAQKAGSKLFLTFLQAKRREPTQLKEDVYSLLASFLDTEAAEETLAILEVLSTEVSFSRFAASGALTSILRILDSEKRELHQPALKLLHNLSFGIADSSLYKLTSDWVPILVPFLEDDNSSVAGTCLGILENLCRSEEARVFIADTQGCIASIVKLLEKNCSCKDQEHAVRILLDLCLQHEYYCKKVMDEGGIPALCNVSVKGSEKGKAIASELLRQLKDTRYEEDEQECPKSNNGDVLPVRYVENPEPKSSKPSGFMRRLFKKK</sequence>
<comment type="catalytic activity">
    <reaction evidence="1">
        <text>S-ubiquitinyl-[E2 ubiquitin-conjugating enzyme]-L-cysteine + [acceptor protein]-L-lysine = [E2 ubiquitin-conjugating enzyme]-L-cysteine + N(6)-ubiquitinyl-[acceptor protein]-L-lysine.</text>
        <dbReference type="EC" id="2.3.2.27"/>
    </reaction>
</comment>
<dbReference type="Gene3D" id="1.25.10.10">
    <property type="entry name" value="Leucine-rich Repeat Variant"/>
    <property type="match status" value="1"/>
</dbReference>
<gene>
    <name evidence="11" type="primary">LOC110778691</name>
</gene>
<keyword evidence="5" id="KW-0677">Repeat</keyword>
<evidence type="ECO:0000256" key="7">
    <source>
        <dbReference type="PROSITE-ProRule" id="PRU00259"/>
    </source>
</evidence>
<feature type="region of interest" description="Disordered" evidence="8">
    <location>
        <begin position="710"/>
        <end position="752"/>
    </location>
</feature>
<proteinExistence type="predicted"/>
<dbReference type="Pfam" id="PF25598">
    <property type="entry name" value="ARM_PUB"/>
    <property type="match status" value="1"/>
</dbReference>
<dbReference type="Pfam" id="PF04564">
    <property type="entry name" value="U-box"/>
    <property type="match status" value="1"/>
</dbReference>
<dbReference type="GeneID" id="110778691"/>
<dbReference type="InterPro" id="IPR013083">
    <property type="entry name" value="Znf_RING/FYVE/PHD"/>
</dbReference>
<dbReference type="EC" id="2.3.2.27" evidence="3"/>
<dbReference type="SUPFAM" id="SSF48371">
    <property type="entry name" value="ARM repeat"/>
    <property type="match status" value="1"/>
</dbReference>
<dbReference type="InterPro" id="IPR036537">
    <property type="entry name" value="Adaptor_Cbl_N_dom_sf"/>
</dbReference>
<dbReference type="GO" id="GO:0005737">
    <property type="term" value="C:cytoplasm"/>
    <property type="evidence" value="ECO:0000318"/>
    <property type="project" value="GO_Central"/>
</dbReference>
<dbReference type="KEGG" id="soe:110778691"/>
<keyword evidence="6" id="KW-0833">Ubl conjugation pathway</keyword>
<keyword evidence="10" id="KW-1185">Reference proteome</keyword>
<evidence type="ECO:0000256" key="1">
    <source>
        <dbReference type="ARBA" id="ARBA00000900"/>
    </source>
</evidence>
<reference evidence="11" key="2">
    <citation type="submission" date="2025-08" db="UniProtKB">
        <authorList>
            <consortium name="RefSeq"/>
        </authorList>
    </citation>
    <scope>IDENTIFICATION</scope>
    <source>
        <tissue evidence="11">Leaf</tissue>
    </source>
</reference>
<dbReference type="InterPro" id="IPR000225">
    <property type="entry name" value="Armadillo"/>
</dbReference>
<feature type="repeat" description="ARM" evidence="7">
    <location>
        <begin position="551"/>
        <end position="579"/>
    </location>
</feature>
<dbReference type="GO" id="GO:0007166">
    <property type="term" value="P:cell surface receptor signaling pathway"/>
    <property type="evidence" value="ECO:0007669"/>
    <property type="project" value="InterPro"/>
</dbReference>
<accession>A0A9R0HXR1</accession>
<dbReference type="GO" id="GO:0061630">
    <property type="term" value="F:ubiquitin protein ligase activity"/>
    <property type="evidence" value="ECO:0007669"/>
    <property type="project" value="UniProtKB-EC"/>
</dbReference>
<dbReference type="Gene3D" id="3.30.40.10">
    <property type="entry name" value="Zinc/RING finger domain, C3HC4 (zinc finger)"/>
    <property type="match status" value="1"/>
</dbReference>
<dbReference type="InterPro" id="IPR003613">
    <property type="entry name" value="Ubox_domain"/>
</dbReference>
<dbReference type="Proteomes" id="UP000813463">
    <property type="component" value="Chromosome 3"/>
</dbReference>
<dbReference type="CDD" id="cd16664">
    <property type="entry name" value="RING-Ubox_PUB"/>
    <property type="match status" value="1"/>
</dbReference>
<dbReference type="PROSITE" id="PS50176">
    <property type="entry name" value="ARM_REPEAT"/>
    <property type="match status" value="1"/>
</dbReference>
<dbReference type="PANTHER" id="PTHR23315:SF240">
    <property type="entry name" value="U-BOX DOMAIN-CONTAINING PROTEIN 5"/>
    <property type="match status" value="1"/>
</dbReference>
<dbReference type="SMART" id="SM00504">
    <property type="entry name" value="Ubox"/>
    <property type="match status" value="1"/>
</dbReference>
<dbReference type="AlphaFoldDB" id="A0A9R0HXR1"/>
<feature type="domain" description="U-box" evidence="9">
    <location>
        <begin position="268"/>
        <end position="342"/>
    </location>
</feature>
<evidence type="ECO:0000313" key="10">
    <source>
        <dbReference type="Proteomes" id="UP000813463"/>
    </source>
</evidence>
<dbReference type="GO" id="GO:0005634">
    <property type="term" value="C:nucleus"/>
    <property type="evidence" value="ECO:0000318"/>
    <property type="project" value="GO_Central"/>
</dbReference>
<evidence type="ECO:0000256" key="6">
    <source>
        <dbReference type="ARBA" id="ARBA00022786"/>
    </source>
</evidence>
<comment type="pathway">
    <text evidence="2">Protein modification; protein ubiquitination.</text>
</comment>
<evidence type="ECO:0000256" key="3">
    <source>
        <dbReference type="ARBA" id="ARBA00012483"/>
    </source>
</evidence>
<protein>
    <recommendedName>
        <fullName evidence="3">RING-type E3 ubiquitin transferase</fullName>
        <ecNumber evidence="3">2.3.2.27</ecNumber>
    </recommendedName>
</protein>
<organism evidence="10 11">
    <name type="scientific">Spinacia oleracea</name>
    <name type="common">Spinach</name>
    <dbReference type="NCBI Taxonomy" id="3562"/>
    <lineage>
        <taxon>Eukaryota</taxon>
        <taxon>Viridiplantae</taxon>
        <taxon>Streptophyta</taxon>
        <taxon>Embryophyta</taxon>
        <taxon>Tracheophyta</taxon>
        <taxon>Spermatophyta</taxon>
        <taxon>Magnoliopsida</taxon>
        <taxon>eudicotyledons</taxon>
        <taxon>Gunneridae</taxon>
        <taxon>Pentapetalae</taxon>
        <taxon>Caryophyllales</taxon>
        <taxon>Chenopodiaceae</taxon>
        <taxon>Chenopodioideae</taxon>
        <taxon>Anserineae</taxon>
        <taxon>Spinacia</taxon>
    </lineage>
</organism>
<name>A0A9R0HXR1_SPIOL</name>
<dbReference type="InterPro" id="IPR045210">
    <property type="entry name" value="RING-Ubox_PUB"/>
</dbReference>
<evidence type="ECO:0000259" key="9">
    <source>
        <dbReference type="PROSITE" id="PS51698"/>
    </source>
</evidence>
<dbReference type="Gene3D" id="1.20.930.20">
    <property type="entry name" value="Adaptor protein Cbl, N-terminal domain"/>
    <property type="match status" value="1"/>
</dbReference>
<dbReference type="InterPro" id="IPR058678">
    <property type="entry name" value="ARM_PUB"/>
</dbReference>
<dbReference type="GO" id="GO:0016567">
    <property type="term" value="P:protein ubiquitination"/>
    <property type="evidence" value="ECO:0007669"/>
    <property type="project" value="InterPro"/>
</dbReference>
<dbReference type="PANTHER" id="PTHR23315">
    <property type="entry name" value="U BOX DOMAIN-CONTAINING"/>
    <property type="match status" value="1"/>
</dbReference>
<dbReference type="PROSITE" id="PS51698">
    <property type="entry name" value="U_BOX"/>
    <property type="match status" value="1"/>
</dbReference>
<evidence type="ECO:0000256" key="8">
    <source>
        <dbReference type="SAM" id="MobiDB-lite"/>
    </source>
</evidence>
<keyword evidence="4" id="KW-0808">Transferase</keyword>
<reference evidence="10" key="1">
    <citation type="journal article" date="2021" name="Nat. Commun.">
        <title>Genomic analyses provide insights into spinach domestication and the genetic basis of agronomic traits.</title>
        <authorList>
            <person name="Cai X."/>
            <person name="Sun X."/>
            <person name="Xu C."/>
            <person name="Sun H."/>
            <person name="Wang X."/>
            <person name="Ge C."/>
            <person name="Zhang Z."/>
            <person name="Wang Q."/>
            <person name="Fei Z."/>
            <person name="Jiao C."/>
            <person name="Wang Q."/>
        </authorList>
    </citation>
    <scope>NUCLEOTIDE SEQUENCE [LARGE SCALE GENOMIC DNA]</scope>
    <source>
        <strain evidence="10">cv. Varoflay</strain>
    </source>
</reference>
<evidence type="ECO:0000256" key="4">
    <source>
        <dbReference type="ARBA" id="ARBA00022679"/>
    </source>
</evidence>
<dbReference type="InterPro" id="IPR016024">
    <property type="entry name" value="ARM-type_fold"/>
</dbReference>
<dbReference type="InterPro" id="IPR011989">
    <property type="entry name" value="ARM-like"/>
</dbReference>
<dbReference type="RefSeq" id="XP_021838942.2">
    <property type="nucleotide sequence ID" value="XM_021983250.2"/>
</dbReference>
<dbReference type="SUPFAM" id="SSF57850">
    <property type="entry name" value="RING/U-box"/>
    <property type="match status" value="1"/>
</dbReference>